<gene>
    <name evidence="10" type="ORF">HGA05_17110</name>
</gene>
<dbReference type="PROSITE" id="PS51384">
    <property type="entry name" value="FAD_FR"/>
    <property type="match status" value="1"/>
</dbReference>
<evidence type="ECO:0000313" key="11">
    <source>
        <dbReference type="Proteomes" id="UP000563898"/>
    </source>
</evidence>
<dbReference type="InterPro" id="IPR001433">
    <property type="entry name" value="OxRdtase_FAD/NAD-bd"/>
</dbReference>
<name>A0A846WSF0_9ACTN</name>
<reference evidence="10 11" key="1">
    <citation type="submission" date="2020-04" db="EMBL/GenBank/DDBJ databases">
        <title>MicrobeNet Type strains.</title>
        <authorList>
            <person name="Nicholson A.C."/>
        </authorList>
    </citation>
    <scope>NUCLEOTIDE SEQUENCE [LARGE SCALE GENOMIC DNA]</scope>
    <source>
        <strain evidence="10 11">ATCC BAA-14</strain>
    </source>
</reference>
<dbReference type="Pfam" id="PF00111">
    <property type="entry name" value="Fer2"/>
    <property type="match status" value="1"/>
</dbReference>
<dbReference type="CDD" id="cd00207">
    <property type="entry name" value="fer2"/>
    <property type="match status" value="1"/>
</dbReference>
<dbReference type="EMBL" id="JAAXPC010000009">
    <property type="protein sequence ID" value="NKY03291.1"/>
    <property type="molecule type" value="Genomic_DNA"/>
</dbReference>
<dbReference type="Gene3D" id="2.40.30.10">
    <property type="entry name" value="Translation factors"/>
    <property type="match status" value="1"/>
</dbReference>
<keyword evidence="5" id="KW-0560">Oxidoreductase</keyword>
<dbReference type="SUPFAM" id="SSF54292">
    <property type="entry name" value="2Fe-2S ferredoxin-like"/>
    <property type="match status" value="1"/>
</dbReference>
<evidence type="ECO:0000259" key="9">
    <source>
        <dbReference type="PROSITE" id="PS51384"/>
    </source>
</evidence>
<dbReference type="Pfam" id="PF00175">
    <property type="entry name" value="NAD_binding_1"/>
    <property type="match status" value="1"/>
</dbReference>
<dbReference type="InterPro" id="IPR001041">
    <property type="entry name" value="2Fe-2S_ferredoxin-type"/>
</dbReference>
<dbReference type="InterPro" id="IPR050415">
    <property type="entry name" value="MRET"/>
</dbReference>
<dbReference type="InterPro" id="IPR017938">
    <property type="entry name" value="Riboflavin_synthase-like_b-brl"/>
</dbReference>
<proteinExistence type="predicted"/>
<evidence type="ECO:0000256" key="6">
    <source>
        <dbReference type="ARBA" id="ARBA00023004"/>
    </source>
</evidence>
<comment type="cofactor">
    <cofactor evidence="1">
        <name>FAD</name>
        <dbReference type="ChEBI" id="CHEBI:57692"/>
    </cofactor>
</comment>
<dbReference type="SUPFAM" id="SSF63380">
    <property type="entry name" value="Riboflavin synthase domain-like"/>
    <property type="match status" value="1"/>
</dbReference>
<evidence type="ECO:0000256" key="7">
    <source>
        <dbReference type="ARBA" id="ARBA00023014"/>
    </source>
</evidence>
<dbReference type="PROSITE" id="PS51085">
    <property type="entry name" value="2FE2S_FER_2"/>
    <property type="match status" value="1"/>
</dbReference>
<evidence type="ECO:0000259" key="8">
    <source>
        <dbReference type="PROSITE" id="PS51085"/>
    </source>
</evidence>
<evidence type="ECO:0000256" key="4">
    <source>
        <dbReference type="ARBA" id="ARBA00022723"/>
    </source>
</evidence>
<keyword evidence="6" id="KW-0408">Iron</keyword>
<keyword evidence="4" id="KW-0479">Metal-binding</keyword>
<evidence type="ECO:0000256" key="1">
    <source>
        <dbReference type="ARBA" id="ARBA00001974"/>
    </source>
</evidence>
<dbReference type="Proteomes" id="UP000563898">
    <property type="component" value="Unassembled WGS sequence"/>
</dbReference>
<dbReference type="PANTHER" id="PTHR47354:SF1">
    <property type="entry name" value="CARNITINE MONOOXYGENASE REDUCTASE SUBUNIT"/>
    <property type="match status" value="1"/>
</dbReference>
<dbReference type="OMA" id="EWITPCV"/>
<dbReference type="AlphaFoldDB" id="A0A846WSF0"/>
<dbReference type="InterPro" id="IPR012675">
    <property type="entry name" value="Beta-grasp_dom_sf"/>
</dbReference>
<dbReference type="PRINTS" id="PR00409">
    <property type="entry name" value="PHDIOXRDTASE"/>
</dbReference>
<evidence type="ECO:0000256" key="5">
    <source>
        <dbReference type="ARBA" id="ARBA00023002"/>
    </source>
</evidence>
<dbReference type="RefSeq" id="WP_006368365.1">
    <property type="nucleotide sequence ID" value="NZ_CP085887.1"/>
</dbReference>
<dbReference type="InterPro" id="IPR039261">
    <property type="entry name" value="FNR_nucleotide-bd"/>
</dbReference>
<evidence type="ECO:0000256" key="2">
    <source>
        <dbReference type="ARBA" id="ARBA00022630"/>
    </source>
</evidence>
<evidence type="ECO:0000256" key="3">
    <source>
        <dbReference type="ARBA" id="ARBA00022714"/>
    </source>
</evidence>
<dbReference type="GO" id="GO:0016491">
    <property type="term" value="F:oxidoreductase activity"/>
    <property type="evidence" value="ECO:0007669"/>
    <property type="project" value="UniProtKB-KW"/>
</dbReference>
<dbReference type="PROSITE" id="PS00197">
    <property type="entry name" value="2FE2S_FER_1"/>
    <property type="match status" value="1"/>
</dbReference>
<dbReference type="SUPFAM" id="SSF52343">
    <property type="entry name" value="Ferredoxin reductase-like, C-terminal NADP-linked domain"/>
    <property type="match status" value="1"/>
</dbReference>
<dbReference type="CDD" id="cd06185">
    <property type="entry name" value="PDR_like"/>
    <property type="match status" value="1"/>
</dbReference>
<dbReference type="GeneID" id="90160809"/>
<dbReference type="PANTHER" id="PTHR47354">
    <property type="entry name" value="NADH OXIDOREDUCTASE HCR"/>
    <property type="match status" value="1"/>
</dbReference>
<keyword evidence="3" id="KW-0001">2Fe-2S</keyword>
<keyword evidence="7" id="KW-0411">Iron-sulfur</keyword>
<sequence length="318" mass="33601">MPPQSTANAALSVVVETRRRLTPDIVELVLTPPGGSALPTWAPGAHIDVDVPGIGPRQYSLCSSPADNDRYRIAVLREIDGRGGSITLHESVVVGDELRISMPRNNFALADADRHVFVAGGIGITPLLPMIADLASRDSEWELHYGGRSEESMAYLDELRDHGARVHVRPQDRLGPLPVADILADAGPGTRVYCCGPAGLIAAVEDLAGPDVAVHTERFTPKQIVEDDGARAFTVCLASSGLTVDVGADQSILDALEAVGVSPVTSCREGTCASCETGVLEGEIVHRDSVLTAAERQAGRSMMVCVSRAASDRLVLDL</sequence>
<dbReference type="InterPro" id="IPR006058">
    <property type="entry name" value="2Fe2S_fd_BS"/>
</dbReference>
<dbReference type="GO" id="GO:0046872">
    <property type="term" value="F:metal ion binding"/>
    <property type="evidence" value="ECO:0007669"/>
    <property type="project" value="UniProtKB-KW"/>
</dbReference>
<feature type="domain" description="2Fe-2S ferredoxin-type" evidence="8">
    <location>
        <begin position="233"/>
        <end position="318"/>
    </location>
</feature>
<dbReference type="InterPro" id="IPR017927">
    <property type="entry name" value="FAD-bd_FR_type"/>
</dbReference>
<dbReference type="InterPro" id="IPR036010">
    <property type="entry name" value="2Fe-2S_ferredoxin-like_sf"/>
</dbReference>
<accession>A0A846WSF0</accession>
<dbReference type="Gene3D" id="3.40.50.80">
    <property type="entry name" value="Nucleotide-binding domain of ferredoxin-NADP reductase (FNR) module"/>
    <property type="match status" value="1"/>
</dbReference>
<evidence type="ECO:0000313" key="10">
    <source>
        <dbReference type="EMBL" id="NKY03291.1"/>
    </source>
</evidence>
<feature type="domain" description="FAD-binding FR-type" evidence="9">
    <location>
        <begin position="8"/>
        <end position="110"/>
    </location>
</feature>
<organism evidence="10 11">
    <name type="scientific">Gordonia polyisoprenivorans</name>
    <dbReference type="NCBI Taxonomy" id="84595"/>
    <lineage>
        <taxon>Bacteria</taxon>
        <taxon>Bacillati</taxon>
        <taxon>Actinomycetota</taxon>
        <taxon>Actinomycetes</taxon>
        <taxon>Mycobacteriales</taxon>
        <taxon>Gordoniaceae</taxon>
        <taxon>Gordonia</taxon>
    </lineage>
</organism>
<protein>
    <submittedName>
        <fullName evidence="10">Oxidoreductase</fullName>
    </submittedName>
</protein>
<dbReference type="GO" id="GO:0051537">
    <property type="term" value="F:2 iron, 2 sulfur cluster binding"/>
    <property type="evidence" value="ECO:0007669"/>
    <property type="project" value="UniProtKB-KW"/>
</dbReference>
<comment type="caution">
    <text evidence="10">The sequence shown here is derived from an EMBL/GenBank/DDBJ whole genome shotgun (WGS) entry which is preliminary data.</text>
</comment>
<dbReference type="Gene3D" id="3.10.20.30">
    <property type="match status" value="1"/>
</dbReference>
<keyword evidence="2" id="KW-0285">Flavoprotein</keyword>